<dbReference type="InterPro" id="IPR045063">
    <property type="entry name" value="Dynamin_N"/>
</dbReference>
<evidence type="ECO:0000313" key="9">
    <source>
        <dbReference type="EMBL" id="PRT55000.1"/>
    </source>
</evidence>
<dbReference type="InterPro" id="IPR027417">
    <property type="entry name" value="P-loop_NTPase"/>
</dbReference>
<dbReference type="GO" id="GO:0016559">
    <property type="term" value="P:peroxisome fission"/>
    <property type="evidence" value="ECO:0007669"/>
    <property type="project" value="TreeGrafter"/>
</dbReference>
<sequence length="672" mass="74518">MAMDEHLIAQVNKLQNAFAALGTTTNPIDLPQIAVVGSQSSGKSSVLENIVGRDFLPRGSGIVTRRPLVLQLTNIPEGQKLPEGYTLQPGDNADEWGEFLHAPNKRFYSFDAIRKEIEDETERTTGKNVGISPIPINLQVYSPKVLTLTLVDLPGLTKVPVGDQPPDIENQIREMILTYISKPNTIILSVTAANTDIANSDGLKLAREVDPQGARTIGVLTKIDLMDRGTDVVDILALRVIKLKYGFVPVINRGQQDINNNKSISQALEYERQFFETHPSYQMNAKYCGTPFLATRLNAILSSHIKATLPQIKLKIGTTLAKYREELDQLGDESMLGSASNILMNIITEMANEYRTILDGNSIDISTTELSGGARISFVFHELFATGVKAIDPFEHIKDVDIRTILYNSSGSTPSLFVATQGFEVIVKQQIKRFEEPALRCVTLIYEELVRIVSSILQKPAFKRYPQLRDQLHSEALLYLQGLTLPTNKLVSDMVGMEASYINTGHPDFVDGHEAMEIVSEKHRPKGKPQTSTPTPEVPGNSKEGFFGSFFGGKSTKKKMAAMEAPPAILKASGTLSERETMETDVIKLLIQSYFNIVKRTTIDMVPKAVMLNLVERSKQNLQSELLAKLYKDNSFESLLKESDFVVERRKECVKMVKTLENASEIVASALN</sequence>
<evidence type="ECO:0000256" key="4">
    <source>
        <dbReference type="ARBA" id="ARBA00073589"/>
    </source>
</evidence>
<dbReference type="PROSITE" id="PS51718">
    <property type="entry name" value="G_DYNAMIN_2"/>
    <property type="match status" value="1"/>
</dbReference>
<dbReference type="GO" id="GO:0008017">
    <property type="term" value="F:microtubule binding"/>
    <property type="evidence" value="ECO:0007669"/>
    <property type="project" value="TreeGrafter"/>
</dbReference>
<dbReference type="InterPro" id="IPR020850">
    <property type="entry name" value="GED_dom"/>
</dbReference>
<protein>
    <recommendedName>
        <fullName evidence="4">Vacuolar protein sorting-associated protein 1</fullName>
    </recommendedName>
</protein>
<comment type="caution">
    <text evidence="9">The sequence shown here is derived from an EMBL/GenBank/DDBJ whole genome shotgun (WGS) entry which is preliminary data.</text>
</comment>
<dbReference type="PROSITE" id="PS00410">
    <property type="entry name" value="G_DYNAMIN_1"/>
    <property type="match status" value="1"/>
</dbReference>
<dbReference type="SMART" id="SM00053">
    <property type="entry name" value="DYNc"/>
    <property type="match status" value="1"/>
</dbReference>
<organism evidence="9 10">
    <name type="scientific">Wickerhamiella sorbophila</name>
    <dbReference type="NCBI Taxonomy" id="45607"/>
    <lineage>
        <taxon>Eukaryota</taxon>
        <taxon>Fungi</taxon>
        <taxon>Dikarya</taxon>
        <taxon>Ascomycota</taxon>
        <taxon>Saccharomycotina</taxon>
        <taxon>Dipodascomycetes</taxon>
        <taxon>Dipodascales</taxon>
        <taxon>Trichomonascaceae</taxon>
        <taxon>Wickerhamiella</taxon>
    </lineage>
</organism>
<dbReference type="GO" id="GO:0005525">
    <property type="term" value="F:GTP binding"/>
    <property type="evidence" value="ECO:0007669"/>
    <property type="project" value="UniProtKB-KW"/>
</dbReference>
<keyword evidence="3" id="KW-0505">Motor protein</keyword>
<dbReference type="Pfam" id="PF02212">
    <property type="entry name" value="GED"/>
    <property type="match status" value="1"/>
</dbReference>
<keyword evidence="2 5" id="KW-0342">GTP-binding</keyword>
<evidence type="ECO:0000256" key="1">
    <source>
        <dbReference type="ARBA" id="ARBA00022741"/>
    </source>
</evidence>
<dbReference type="Proteomes" id="UP000238350">
    <property type="component" value="Unassembled WGS sequence"/>
</dbReference>
<dbReference type="InterPro" id="IPR022812">
    <property type="entry name" value="Dynamin"/>
</dbReference>
<name>A0A2T0FJ39_9ASCO</name>
<dbReference type="FunFam" id="3.40.50.300:FF:000473">
    <property type="entry name" value="Vacuolar sorting-associated 1 protein"/>
    <property type="match status" value="1"/>
</dbReference>
<dbReference type="GO" id="GO:0006897">
    <property type="term" value="P:endocytosis"/>
    <property type="evidence" value="ECO:0007669"/>
    <property type="project" value="TreeGrafter"/>
</dbReference>
<dbReference type="GO" id="GO:0005777">
    <property type="term" value="C:peroxisome"/>
    <property type="evidence" value="ECO:0007669"/>
    <property type="project" value="TreeGrafter"/>
</dbReference>
<dbReference type="SUPFAM" id="SSF52540">
    <property type="entry name" value="P-loop containing nucleoside triphosphate hydrolases"/>
    <property type="match status" value="1"/>
</dbReference>
<dbReference type="GO" id="GO:0048312">
    <property type="term" value="P:intracellular distribution of mitochondria"/>
    <property type="evidence" value="ECO:0007669"/>
    <property type="project" value="TreeGrafter"/>
</dbReference>
<dbReference type="SMART" id="SM00302">
    <property type="entry name" value="GED"/>
    <property type="match status" value="1"/>
</dbReference>
<dbReference type="GO" id="GO:0016020">
    <property type="term" value="C:membrane"/>
    <property type="evidence" value="ECO:0007669"/>
    <property type="project" value="TreeGrafter"/>
</dbReference>
<dbReference type="InterPro" id="IPR001401">
    <property type="entry name" value="Dynamin_GTPase"/>
</dbReference>
<evidence type="ECO:0000256" key="5">
    <source>
        <dbReference type="RuleBase" id="RU003932"/>
    </source>
</evidence>
<dbReference type="Pfam" id="PF01031">
    <property type="entry name" value="Dynamin_M"/>
    <property type="match status" value="1"/>
</dbReference>
<dbReference type="PANTHER" id="PTHR11566">
    <property type="entry name" value="DYNAMIN"/>
    <property type="match status" value="1"/>
</dbReference>
<proteinExistence type="inferred from homology"/>
<dbReference type="Gene3D" id="1.20.120.1240">
    <property type="entry name" value="Dynamin, middle domain"/>
    <property type="match status" value="1"/>
</dbReference>
<dbReference type="Pfam" id="PF00350">
    <property type="entry name" value="Dynamin_N"/>
    <property type="match status" value="1"/>
</dbReference>
<evidence type="ECO:0000259" key="7">
    <source>
        <dbReference type="PROSITE" id="PS51388"/>
    </source>
</evidence>
<dbReference type="InterPro" id="IPR019762">
    <property type="entry name" value="Dynamin_GTPase_CS"/>
</dbReference>
<feature type="domain" description="GED" evidence="7">
    <location>
        <begin position="584"/>
        <end position="672"/>
    </location>
</feature>
<dbReference type="STRING" id="45607.A0A2T0FJ39"/>
<keyword evidence="1 5" id="KW-0547">Nucleotide-binding</keyword>
<dbReference type="AlphaFoldDB" id="A0A2T0FJ39"/>
<dbReference type="InterPro" id="IPR000375">
    <property type="entry name" value="Dynamin_stalk"/>
</dbReference>
<dbReference type="GO" id="GO:0005874">
    <property type="term" value="C:microtubule"/>
    <property type="evidence" value="ECO:0007669"/>
    <property type="project" value="TreeGrafter"/>
</dbReference>
<dbReference type="InterPro" id="IPR030381">
    <property type="entry name" value="G_DYNAMIN_dom"/>
</dbReference>
<feature type="region of interest" description="Disordered" evidence="6">
    <location>
        <begin position="522"/>
        <end position="544"/>
    </location>
</feature>
<evidence type="ECO:0000259" key="8">
    <source>
        <dbReference type="PROSITE" id="PS51718"/>
    </source>
</evidence>
<comment type="similarity">
    <text evidence="5">Belongs to the TRAFAC class dynamin-like GTPase superfamily. Dynamin/Fzo/YdjA family.</text>
</comment>
<evidence type="ECO:0000256" key="6">
    <source>
        <dbReference type="SAM" id="MobiDB-lite"/>
    </source>
</evidence>
<dbReference type="OrthoDB" id="5061070at2759"/>
<gene>
    <name evidence="9" type="ORF">B9G98_02620</name>
</gene>
<dbReference type="GO" id="GO:0000266">
    <property type="term" value="P:mitochondrial fission"/>
    <property type="evidence" value="ECO:0007669"/>
    <property type="project" value="TreeGrafter"/>
</dbReference>
<dbReference type="PRINTS" id="PR00195">
    <property type="entry name" value="DYNAMIN"/>
</dbReference>
<dbReference type="InterPro" id="IPR003130">
    <property type="entry name" value="GED"/>
</dbReference>
<dbReference type="CDD" id="cd08771">
    <property type="entry name" value="DLP_1"/>
    <property type="match status" value="1"/>
</dbReference>
<accession>A0A2T0FJ39</accession>
<dbReference type="PANTHER" id="PTHR11566:SF220">
    <property type="entry name" value="VACUOLAR PROTEIN SORTING-ASSOCIATED PROTEIN 1"/>
    <property type="match status" value="1"/>
</dbReference>
<dbReference type="PROSITE" id="PS51388">
    <property type="entry name" value="GED"/>
    <property type="match status" value="1"/>
</dbReference>
<evidence type="ECO:0000256" key="2">
    <source>
        <dbReference type="ARBA" id="ARBA00023134"/>
    </source>
</evidence>
<dbReference type="GeneID" id="36516368"/>
<dbReference type="Gene3D" id="3.40.50.300">
    <property type="entry name" value="P-loop containing nucleotide triphosphate hydrolases"/>
    <property type="match status" value="1"/>
</dbReference>
<dbReference type="RefSeq" id="XP_024664945.1">
    <property type="nucleotide sequence ID" value="XM_024809177.1"/>
</dbReference>
<dbReference type="EMBL" id="NDIQ01000021">
    <property type="protein sequence ID" value="PRT55000.1"/>
    <property type="molecule type" value="Genomic_DNA"/>
</dbReference>
<reference evidence="9 10" key="1">
    <citation type="submission" date="2017-04" db="EMBL/GenBank/DDBJ databases">
        <title>Genome sequencing of [Candida] sorbophila.</title>
        <authorList>
            <person name="Ahn J.O."/>
        </authorList>
    </citation>
    <scope>NUCLEOTIDE SEQUENCE [LARGE SCALE GENOMIC DNA]</scope>
    <source>
        <strain evidence="9 10">DS02</strain>
    </source>
</reference>
<feature type="domain" description="Dynamin-type G" evidence="8">
    <location>
        <begin position="27"/>
        <end position="310"/>
    </location>
</feature>
<keyword evidence="10" id="KW-1185">Reference proteome</keyword>
<dbReference type="GO" id="GO:0003924">
    <property type="term" value="F:GTPase activity"/>
    <property type="evidence" value="ECO:0007669"/>
    <property type="project" value="InterPro"/>
</dbReference>
<evidence type="ECO:0000313" key="10">
    <source>
        <dbReference type="Proteomes" id="UP000238350"/>
    </source>
</evidence>
<dbReference type="GO" id="GO:0007033">
    <property type="term" value="P:vacuole organization"/>
    <property type="evidence" value="ECO:0007669"/>
    <property type="project" value="UniProtKB-ARBA"/>
</dbReference>
<evidence type="ECO:0000256" key="3">
    <source>
        <dbReference type="ARBA" id="ARBA00023175"/>
    </source>
</evidence>